<dbReference type="SUPFAM" id="SSF51735">
    <property type="entry name" value="NAD(P)-binding Rossmann-fold domains"/>
    <property type="match status" value="1"/>
</dbReference>
<protein>
    <submittedName>
        <fullName evidence="2">BnaA04g11760D protein</fullName>
    </submittedName>
</protein>
<dbReference type="InterPro" id="IPR006176">
    <property type="entry name" value="3-OHacyl-CoA_DH_NAD-bd"/>
</dbReference>
<dbReference type="GO" id="GO:0070403">
    <property type="term" value="F:NAD+ binding"/>
    <property type="evidence" value="ECO:0007669"/>
    <property type="project" value="InterPro"/>
</dbReference>
<accession>A0A078FNB6</accession>
<keyword evidence="3" id="KW-1185">Reference proteome</keyword>
<sequence length="110" mass="12144">MLFVVSSTFNIQPPKFVSAILASNSISITRLASATQIPSEGMHFMNPPPVMKLVEVIHLSLRKVSITVVDGIDFNLMEEEYQVKLAMAISVYDPILILIILPPHCACFLS</sequence>
<proteinExistence type="predicted"/>
<dbReference type="Gene3D" id="3.40.50.720">
    <property type="entry name" value="NAD(P)-binding Rossmann-like Domain"/>
    <property type="match status" value="1"/>
</dbReference>
<gene>
    <name evidence="2" type="primary">BnaA04g11760D</name>
    <name evidence="2" type="ORF">GSBRNA2T00090307001</name>
</gene>
<dbReference type="Gramene" id="CDY15935">
    <property type="protein sequence ID" value="CDY15935"/>
    <property type="gene ID" value="GSBRNA2T00090307001"/>
</dbReference>
<reference evidence="2 3" key="1">
    <citation type="journal article" date="2014" name="Science">
        <title>Plant genetics. Early allopolyploid evolution in the post-Neolithic Brassica napus oilseed genome.</title>
        <authorList>
            <person name="Chalhoub B."/>
            <person name="Denoeud F."/>
            <person name="Liu S."/>
            <person name="Parkin I.A."/>
            <person name="Tang H."/>
            <person name="Wang X."/>
            <person name="Chiquet J."/>
            <person name="Belcram H."/>
            <person name="Tong C."/>
            <person name="Samans B."/>
            <person name="Correa M."/>
            <person name="Da Silva C."/>
            <person name="Just J."/>
            <person name="Falentin C."/>
            <person name="Koh C.S."/>
            <person name="Le Clainche I."/>
            <person name="Bernard M."/>
            <person name="Bento P."/>
            <person name="Noel B."/>
            <person name="Labadie K."/>
            <person name="Alberti A."/>
            <person name="Charles M."/>
            <person name="Arnaud D."/>
            <person name="Guo H."/>
            <person name="Daviaud C."/>
            <person name="Alamery S."/>
            <person name="Jabbari K."/>
            <person name="Zhao M."/>
            <person name="Edger P.P."/>
            <person name="Chelaifa H."/>
            <person name="Tack D."/>
            <person name="Lassalle G."/>
            <person name="Mestiri I."/>
            <person name="Schnel N."/>
            <person name="Le Paslier M.C."/>
            <person name="Fan G."/>
            <person name="Renault V."/>
            <person name="Bayer P.E."/>
            <person name="Golicz A.A."/>
            <person name="Manoli S."/>
            <person name="Lee T.H."/>
            <person name="Thi V.H."/>
            <person name="Chalabi S."/>
            <person name="Hu Q."/>
            <person name="Fan C."/>
            <person name="Tollenaere R."/>
            <person name="Lu Y."/>
            <person name="Battail C."/>
            <person name="Shen J."/>
            <person name="Sidebottom C.H."/>
            <person name="Wang X."/>
            <person name="Canaguier A."/>
            <person name="Chauveau A."/>
            <person name="Berard A."/>
            <person name="Deniot G."/>
            <person name="Guan M."/>
            <person name="Liu Z."/>
            <person name="Sun F."/>
            <person name="Lim Y.P."/>
            <person name="Lyons E."/>
            <person name="Town C.D."/>
            <person name="Bancroft I."/>
            <person name="Wang X."/>
            <person name="Meng J."/>
            <person name="Ma J."/>
            <person name="Pires J.C."/>
            <person name="King G.J."/>
            <person name="Brunel D."/>
            <person name="Delourme R."/>
            <person name="Renard M."/>
            <person name="Aury J.M."/>
            <person name="Adams K.L."/>
            <person name="Batley J."/>
            <person name="Snowdon R.J."/>
            <person name="Tost J."/>
            <person name="Edwards D."/>
            <person name="Zhou Y."/>
            <person name="Hua W."/>
            <person name="Sharpe A.G."/>
            <person name="Paterson A.H."/>
            <person name="Guan C."/>
            <person name="Wincker P."/>
        </authorList>
    </citation>
    <scope>NUCLEOTIDE SEQUENCE [LARGE SCALE GENOMIC DNA]</scope>
    <source>
        <strain evidence="3">cv. Darmor-bzh</strain>
    </source>
</reference>
<evidence type="ECO:0000259" key="1">
    <source>
        <dbReference type="Pfam" id="PF02737"/>
    </source>
</evidence>
<dbReference type="Pfam" id="PF02737">
    <property type="entry name" value="3HCDH_N"/>
    <property type="match status" value="1"/>
</dbReference>
<feature type="domain" description="3-hydroxyacyl-CoA dehydrogenase NAD binding" evidence="1">
    <location>
        <begin position="18"/>
        <end position="58"/>
    </location>
</feature>
<name>A0A078FNB6_BRANA</name>
<dbReference type="PaxDb" id="3708-A0A078FNB6"/>
<evidence type="ECO:0000313" key="3">
    <source>
        <dbReference type="Proteomes" id="UP000028999"/>
    </source>
</evidence>
<evidence type="ECO:0000313" key="2">
    <source>
        <dbReference type="EMBL" id="CDY15935.1"/>
    </source>
</evidence>
<dbReference type="AlphaFoldDB" id="A0A078FNB6"/>
<dbReference type="InterPro" id="IPR036291">
    <property type="entry name" value="NAD(P)-bd_dom_sf"/>
</dbReference>
<dbReference type="EMBL" id="LK032059">
    <property type="protein sequence ID" value="CDY15935.1"/>
    <property type="molecule type" value="Genomic_DNA"/>
</dbReference>
<organism evidence="2 3">
    <name type="scientific">Brassica napus</name>
    <name type="common">Rape</name>
    <dbReference type="NCBI Taxonomy" id="3708"/>
    <lineage>
        <taxon>Eukaryota</taxon>
        <taxon>Viridiplantae</taxon>
        <taxon>Streptophyta</taxon>
        <taxon>Embryophyta</taxon>
        <taxon>Tracheophyta</taxon>
        <taxon>Spermatophyta</taxon>
        <taxon>Magnoliopsida</taxon>
        <taxon>eudicotyledons</taxon>
        <taxon>Gunneridae</taxon>
        <taxon>Pentapetalae</taxon>
        <taxon>rosids</taxon>
        <taxon>malvids</taxon>
        <taxon>Brassicales</taxon>
        <taxon>Brassicaceae</taxon>
        <taxon>Brassiceae</taxon>
        <taxon>Brassica</taxon>
    </lineage>
</organism>
<dbReference type="Proteomes" id="UP000028999">
    <property type="component" value="Unassembled WGS sequence"/>
</dbReference>
<dbReference type="STRING" id="3708.A0A078FNB6"/>
<dbReference type="GO" id="GO:0006631">
    <property type="term" value="P:fatty acid metabolic process"/>
    <property type="evidence" value="ECO:0007669"/>
    <property type="project" value="InterPro"/>
</dbReference>